<evidence type="ECO:0000313" key="10">
    <source>
        <dbReference type="Proteomes" id="UP000033945"/>
    </source>
</evidence>
<dbReference type="EMBL" id="LCIT01000022">
    <property type="protein sequence ID" value="KKT61862.1"/>
    <property type="molecule type" value="Genomic_DNA"/>
</dbReference>
<evidence type="ECO:0000256" key="4">
    <source>
        <dbReference type="ARBA" id="ARBA00022960"/>
    </source>
</evidence>
<keyword evidence="7 8" id="KW-0472">Membrane</keyword>
<feature type="transmembrane region" description="Helical" evidence="8">
    <location>
        <begin position="253"/>
        <end position="276"/>
    </location>
</feature>
<keyword evidence="8" id="KW-0813">Transport</keyword>
<feature type="transmembrane region" description="Helical" evidence="8">
    <location>
        <begin position="357"/>
        <end position="377"/>
    </location>
</feature>
<dbReference type="GO" id="GO:0005886">
    <property type="term" value="C:plasma membrane"/>
    <property type="evidence" value="ECO:0007669"/>
    <property type="project" value="UniProtKB-SubCell"/>
</dbReference>
<feature type="transmembrane region" description="Helical" evidence="8">
    <location>
        <begin position="389"/>
        <end position="410"/>
    </location>
</feature>
<feature type="transmembrane region" description="Helical" evidence="8">
    <location>
        <begin position="63"/>
        <end position="83"/>
    </location>
</feature>
<dbReference type="PANTHER" id="PTHR47019">
    <property type="entry name" value="LIPID II FLIPPASE MURJ"/>
    <property type="match status" value="1"/>
</dbReference>
<comment type="pathway">
    <text evidence="8">Cell wall biogenesis; peptidoglycan biosynthesis.</text>
</comment>
<evidence type="ECO:0000313" key="9">
    <source>
        <dbReference type="EMBL" id="KKT61862.1"/>
    </source>
</evidence>
<comment type="similarity">
    <text evidence="8">Belongs to the MurJ/MviN family.</text>
</comment>
<dbReference type="GO" id="GO:0008360">
    <property type="term" value="P:regulation of cell shape"/>
    <property type="evidence" value="ECO:0007669"/>
    <property type="project" value="UniProtKB-KW"/>
</dbReference>
<dbReference type="Proteomes" id="UP000033945">
    <property type="component" value="Unassembled WGS sequence"/>
</dbReference>
<sequence>MVNYLLSIFGSELKSVTQGAAVLAIAGLLADILSLFRDRLLAADFGASRALDIYYASFRIPDLIYTISLFFAASTALIPVLLKKFSEDNKEAEKFFGNIFSLFFVGTSFFVVVAYFLMPILVPYFAPGFSGEEQASTINLSRILLLSPLLLGLSNLASSVVQSFRRFYIYAVSPLFYNLGIIIGILFLMPKFGLYGIVWGVVLGALMHLAIQLPTVFSLGFSIAPRFPRVSGDVIESLKLSFPRTLGLSLNQIVVSVITAMASTLGPGAVSVFNFAANLQSVPLSVIGLSYSVSAFPTMAALYVKNGTKDFLDHFSLALRHILFWSLPATILFIVLRAQIVRVVLGAGAFSWMDTRLTAAALLLLSLSILSQGLLMLYIRAFYASGHTYLPVIMNFFSSVASIASAWWLLNLFKNSFLFRDLFLSWLRVADISEGGVLVLPLAISLGSAVNLLLLAIYFRKTFEIRDISSKISRSLRDSVISSAVLGAVAYYSLRILARFFDLDTFIGIFMQGFFAGIFGIISGAIILALLKNQEFSEFYDAFRDRFWKKLFIVASEPEKLP</sequence>
<evidence type="ECO:0000256" key="2">
    <source>
        <dbReference type="ARBA" id="ARBA00022475"/>
    </source>
</evidence>
<keyword evidence="4 8" id="KW-0133">Cell shape</keyword>
<reference evidence="9 10" key="1">
    <citation type="journal article" date="2015" name="Nature">
        <title>rRNA introns, odd ribosomes, and small enigmatic genomes across a large radiation of phyla.</title>
        <authorList>
            <person name="Brown C.T."/>
            <person name="Hug L.A."/>
            <person name="Thomas B.C."/>
            <person name="Sharon I."/>
            <person name="Castelle C.J."/>
            <person name="Singh A."/>
            <person name="Wilkins M.J."/>
            <person name="Williams K.H."/>
            <person name="Banfield J.F."/>
        </authorList>
    </citation>
    <scope>NUCLEOTIDE SEQUENCE [LARGE SCALE GENOMIC DNA]</scope>
</reference>
<keyword evidence="6 8" id="KW-1133">Transmembrane helix</keyword>
<dbReference type="AlphaFoldDB" id="A0A0G1KZV1"/>
<feature type="transmembrane region" description="Helical" evidence="8">
    <location>
        <begin position="15"/>
        <end position="33"/>
    </location>
</feature>
<proteinExistence type="inferred from homology"/>
<feature type="transmembrane region" description="Helical" evidence="8">
    <location>
        <begin position="168"/>
        <end position="188"/>
    </location>
</feature>
<evidence type="ECO:0000256" key="6">
    <source>
        <dbReference type="ARBA" id="ARBA00022989"/>
    </source>
</evidence>
<keyword evidence="8" id="KW-0961">Cell wall biogenesis/degradation</keyword>
<feature type="transmembrane region" description="Helical" evidence="8">
    <location>
        <begin position="324"/>
        <end position="345"/>
    </location>
</feature>
<keyword evidence="2 8" id="KW-1003">Cell membrane</keyword>
<evidence type="ECO:0000256" key="5">
    <source>
        <dbReference type="ARBA" id="ARBA00022984"/>
    </source>
</evidence>
<feature type="transmembrane region" description="Helical" evidence="8">
    <location>
        <begin position="95"/>
        <end position="118"/>
    </location>
</feature>
<accession>A0A0G1KZV1</accession>
<dbReference type="UniPathway" id="UPA00219"/>
<feature type="transmembrane region" description="Helical" evidence="8">
    <location>
        <begin position="282"/>
        <end position="304"/>
    </location>
</feature>
<evidence type="ECO:0000256" key="3">
    <source>
        <dbReference type="ARBA" id="ARBA00022692"/>
    </source>
</evidence>
<dbReference type="GO" id="GO:0071555">
    <property type="term" value="P:cell wall organization"/>
    <property type="evidence" value="ECO:0007669"/>
    <property type="project" value="UniProtKB-KW"/>
</dbReference>
<comment type="caution">
    <text evidence="9">The sequence shown here is derived from an EMBL/GenBank/DDBJ whole genome shotgun (WGS) entry which is preliminary data.</text>
</comment>
<evidence type="ECO:0000256" key="8">
    <source>
        <dbReference type="HAMAP-Rule" id="MF_02078"/>
    </source>
</evidence>
<dbReference type="InterPro" id="IPR051050">
    <property type="entry name" value="Lipid_II_flippase_MurJ/MviN"/>
</dbReference>
<protein>
    <recommendedName>
        <fullName evidence="8">Probable lipid II flippase MurJ</fullName>
    </recommendedName>
</protein>
<dbReference type="InterPro" id="IPR004268">
    <property type="entry name" value="MurJ"/>
</dbReference>
<gene>
    <name evidence="8" type="primary">murJ</name>
    <name evidence="9" type="ORF">UW55_C0022G0004</name>
</gene>
<organism evidence="9 10">
    <name type="scientific">Candidatus Giovannonibacteria bacterium GW2011_GWA2_44_26</name>
    <dbReference type="NCBI Taxonomy" id="1618648"/>
    <lineage>
        <taxon>Bacteria</taxon>
        <taxon>Candidatus Giovannoniibacteriota</taxon>
    </lineage>
</organism>
<feature type="transmembrane region" description="Helical" evidence="8">
    <location>
        <begin position="194"/>
        <end position="221"/>
    </location>
</feature>
<dbReference type="GO" id="GO:0034204">
    <property type="term" value="P:lipid translocation"/>
    <property type="evidence" value="ECO:0007669"/>
    <property type="project" value="TreeGrafter"/>
</dbReference>
<feature type="transmembrane region" description="Helical" evidence="8">
    <location>
        <begin position="507"/>
        <end position="531"/>
    </location>
</feature>
<evidence type="ECO:0000256" key="7">
    <source>
        <dbReference type="ARBA" id="ARBA00023136"/>
    </source>
</evidence>
<dbReference type="GO" id="GO:0009252">
    <property type="term" value="P:peptidoglycan biosynthetic process"/>
    <property type="evidence" value="ECO:0007669"/>
    <property type="project" value="UniProtKB-UniRule"/>
</dbReference>
<keyword evidence="3 8" id="KW-0812">Transmembrane</keyword>
<name>A0A0G1KZV1_9BACT</name>
<feature type="transmembrane region" description="Helical" evidence="8">
    <location>
        <begin position="437"/>
        <end position="459"/>
    </location>
</feature>
<dbReference type="Pfam" id="PF03023">
    <property type="entry name" value="MurJ"/>
    <property type="match status" value="1"/>
</dbReference>
<feature type="transmembrane region" description="Helical" evidence="8">
    <location>
        <begin position="138"/>
        <end position="156"/>
    </location>
</feature>
<dbReference type="PANTHER" id="PTHR47019:SF1">
    <property type="entry name" value="LIPID II FLIPPASE MURJ"/>
    <property type="match status" value="1"/>
</dbReference>
<dbReference type="GO" id="GO:0015648">
    <property type="term" value="F:lipid-linked peptidoglycan transporter activity"/>
    <property type="evidence" value="ECO:0007669"/>
    <property type="project" value="UniProtKB-UniRule"/>
</dbReference>
<feature type="transmembrane region" description="Helical" evidence="8">
    <location>
        <begin position="480"/>
        <end position="501"/>
    </location>
</feature>
<keyword evidence="5 8" id="KW-0573">Peptidoglycan synthesis</keyword>
<dbReference type="PRINTS" id="PR01806">
    <property type="entry name" value="VIRFACTRMVIN"/>
</dbReference>
<comment type="function">
    <text evidence="8">Involved in peptidoglycan biosynthesis. Transports lipid-linked peptidoglycan precursors from the inner to the outer leaflet of the cytoplasmic membrane.</text>
</comment>
<comment type="subcellular location">
    <subcellularLocation>
        <location evidence="1 8">Cell membrane</location>
        <topology evidence="1 8">Multi-pass membrane protein</topology>
    </subcellularLocation>
</comment>
<evidence type="ECO:0000256" key="1">
    <source>
        <dbReference type="ARBA" id="ARBA00004651"/>
    </source>
</evidence>
<dbReference type="HAMAP" id="MF_02078">
    <property type="entry name" value="MurJ_MviN"/>
    <property type="match status" value="1"/>
</dbReference>